<dbReference type="Proteomes" id="UP000053433">
    <property type="component" value="Unassembled WGS sequence"/>
</dbReference>
<dbReference type="NCBIfam" id="NF003163">
    <property type="entry name" value="PRK04143.1"/>
    <property type="match status" value="1"/>
</dbReference>
<accession>A0A0W7TP44</accession>
<dbReference type="EMBL" id="JXXK01000002">
    <property type="protein sequence ID" value="KJF41109.1"/>
    <property type="molecule type" value="Genomic_DNA"/>
</dbReference>
<name>A0A0D8J2X1_9FIRM</name>
<dbReference type="PANTHER" id="PTHR11106:SF27">
    <property type="entry name" value="MACRO DOMAIN-CONTAINING PROTEIN"/>
    <property type="match status" value="1"/>
</dbReference>
<evidence type="ECO:0000313" key="8">
    <source>
        <dbReference type="Proteomes" id="UP000431913"/>
    </source>
</evidence>
<dbReference type="SMART" id="SM00506">
    <property type="entry name" value="A1pp"/>
    <property type="match status" value="1"/>
</dbReference>
<dbReference type="GeneID" id="42855511"/>
<dbReference type="SUPFAM" id="SSF52949">
    <property type="entry name" value="Macro domain-like"/>
    <property type="match status" value="1"/>
</dbReference>
<dbReference type="Proteomes" id="UP000431913">
    <property type="component" value="Unassembled WGS sequence"/>
</dbReference>
<reference evidence="5 9" key="3">
    <citation type="journal article" date="2019" name="Nat. Med.">
        <title>A library of human gut bacterial isolates paired with longitudinal multiomics data enables mechanistic microbiome research.</title>
        <authorList>
            <person name="Poyet M."/>
            <person name="Groussin M."/>
            <person name="Gibbons S.M."/>
            <person name="Avila-Pacheco J."/>
            <person name="Jiang X."/>
            <person name="Kearney S.M."/>
            <person name="Perrotta A.R."/>
            <person name="Berdy B."/>
            <person name="Zhao S."/>
            <person name="Lieberman T.D."/>
            <person name="Swanson P.K."/>
            <person name="Smith M."/>
            <person name="Roesemann S."/>
            <person name="Alexander J.E."/>
            <person name="Rich S.A."/>
            <person name="Livny J."/>
            <person name="Vlamakis H."/>
            <person name="Clish C."/>
            <person name="Bullock K."/>
            <person name="Deik A."/>
            <person name="Scott J."/>
            <person name="Pierce K.A."/>
            <person name="Xavier R.J."/>
            <person name="Alm E.J."/>
        </authorList>
    </citation>
    <scope>NUCLEOTIDE SEQUENCE [LARGE SCALE GENOMIC DNA]</scope>
    <source>
        <strain evidence="5 9">BIOML-A7</strain>
    </source>
</reference>
<gene>
    <name evidence="3" type="ORF">ASJ35_12595</name>
    <name evidence="4" type="ORF">FYJ76_08860</name>
    <name evidence="5" type="ORF">GMD52_08620</name>
    <name evidence="2" type="ORF">TQ39_02530</name>
</gene>
<dbReference type="AlphaFoldDB" id="A0A0D8J2X1"/>
<keyword evidence="4" id="KW-0378">Hydrolase</keyword>
<dbReference type="Proteomes" id="UP000449193">
    <property type="component" value="Unassembled WGS sequence"/>
</dbReference>
<dbReference type="InterPro" id="IPR002589">
    <property type="entry name" value="Macro_dom"/>
</dbReference>
<dbReference type="PANTHER" id="PTHR11106">
    <property type="entry name" value="GANGLIOSIDE INDUCED DIFFERENTIATION ASSOCIATED PROTEIN 2-RELATED"/>
    <property type="match status" value="1"/>
</dbReference>
<evidence type="ECO:0000259" key="1">
    <source>
        <dbReference type="PROSITE" id="PS51154"/>
    </source>
</evidence>
<reference evidence="3 7" key="2">
    <citation type="submission" date="2015-10" db="EMBL/GenBank/DDBJ databases">
        <title>A novel member of the family Ruminococcaceae isolated from human faeces.</title>
        <authorList>
            <person name="Shkoporov A.N."/>
            <person name="Chaplin A.V."/>
            <person name="Motuzova O.V."/>
            <person name="Kafarskaia L.I."/>
            <person name="Efimov B.A."/>
        </authorList>
    </citation>
    <scope>NUCLEOTIDE SEQUENCE [LARGE SCALE GENOMIC DNA]</scope>
    <source>
        <strain evidence="3 7">668</strain>
    </source>
</reference>
<dbReference type="PATRIC" id="fig|1550024.3.peg.564"/>
<reference evidence="4 8" key="4">
    <citation type="submission" date="2019-08" db="EMBL/GenBank/DDBJ databases">
        <title>In-depth cultivation of the pig gut microbiome towards novel bacterial diversity and tailored functional studies.</title>
        <authorList>
            <person name="Wylensek D."/>
            <person name="Hitch T.C.A."/>
            <person name="Clavel T."/>
        </authorList>
    </citation>
    <scope>NUCLEOTIDE SEQUENCE [LARGE SCALE GENOMIC DNA]</scope>
    <source>
        <strain evidence="4 8">WCA3-601-WT-6J</strain>
    </source>
</reference>
<dbReference type="Proteomes" id="UP000032483">
    <property type="component" value="Unassembled WGS sequence"/>
</dbReference>
<evidence type="ECO:0000313" key="6">
    <source>
        <dbReference type="Proteomes" id="UP000032483"/>
    </source>
</evidence>
<dbReference type="CDD" id="cd02908">
    <property type="entry name" value="Macro_OAADPr_deacetylase"/>
    <property type="match status" value="1"/>
</dbReference>
<dbReference type="PROSITE" id="PS51154">
    <property type="entry name" value="MACRO"/>
    <property type="match status" value="1"/>
</dbReference>
<reference evidence="2" key="1">
    <citation type="submission" date="2015-02" db="EMBL/GenBank/DDBJ databases">
        <title>A novel member of the family Ruminococcaceae isolated from human feces.</title>
        <authorList>
            <person name="Shkoporov A.N."/>
            <person name="Chaplin A.V."/>
            <person name="Motuzova O.V."/>
            <person name="Kafarskaia L.I."/>
            <person name="Khokhlova E.V."/>
            <person name="Efimov B.A."/>
        </authorList>
    </citation>
    <scope>NUCLEOTIDE SEQUENCE [LARGE SCALE GENOMIC DNA]</scope>
    <source>
        <strain evidence="2">585-1</strain>
    </source>
</reference>
<evidence type="ECO:0000313" key="2">
    <source>
        <dbReference type="EMBL" id="KJF41109.1"/>
    </source>
</evidence>
<dbReference type="EMBL" id="VUNJ01000007">
    <property type="protein sequence ID" value="MST92046.1"/>
    <property type="molecule type" value="Genomic_DNA"/>
</dbReference>
<dbReference type="RefSeq" id="WP_050004440.1">
    <property type="nucleotide sequence ID" value="NZ_CAOJUJ010000001.1"/>
</dbReference>
<evidence type="ECO:0000313" key="3">
    <source>
        <dbReference type="EMBL" id="KUE75609.1"/>
    </source>
</evidence>
<sequence length="263" mass="28952">MNELESLLQLNKMLLAESPQYLAQAAAFPPDAEAQWRLFRSLVNVRAPRPAGGDFLALQDSLLQKITACKGVTAFHSLTPMQKGLYLWRGDITTLQTDGIVNAANSGLTGCYHPCHQCIDNAIHTFSGVQLRLACASIIKAQGRPEPAGQAKITRAYNLPCRYVLHTVGPAVAGAPSQKDRDLLASCYRSCLALAEKHGLRSIAFCCISTGEFHFPRREAAEIAVKTVKEYLNASPGLLVVFNVFTEEDHKIYHDLLRPLKHR</sequence>
<accession>A0A0D8J2X1</accession>
<dbReference type="EMBL" id="LMUA01000018">
    <property type="protein sequence ID" value="KUE75609.1"/>
    <property type="molecule type" value="Genomic_DNA"/>
</dbReference>
<organism evidence="2 6">
    <name type="scientific">Ruthenibacterium lactatiformans</name>
    <dbReference type="NCBI Taxonomy" id="1550024"/>
    <lineage>
        <taxon>Bacteria</taxon>
        <taxon>Bacillati</taxon>
        <taxon>Bacillota</taxon>
        <taxon>Clostridia</taxon>
        <taxon>Eubacteriales</taxon>
        <taxon>Oscillospiraceae</taxon>
        <taxon>Ruthenibacterium</taxon>
    </lineage>
</organism>
<evidence type="ECO:0000313" key="9">
    <source>
        <dbReference type="Proteomes" id="UP000449193"/>
    </source>
</evidence>
<protein>
    <submittedName>
        <fullName evidence="4">Protein-ADP-ribose hydrolase</fullName>
    </submittedName>
</protein>
<evidence type="ECO:0000313" key="7">
    <source>
        <dbReference type="Proteomes" id="UP000053433"/>
    </source>
</evidence>
<evidence type="ECO:0000313" key="4">
    <source>
        <dbReference type="EMBL" id="MST92046.1"/>
    </source>
</evidence>
<dbReference type="Gene3D" id="3.40.220.10">
    <property type="entry name" value="Leucine Aminopeptidase, subunit E, domain 1"/>
    <property type="match status" value="1"/>
</dbReference>
<proteinExistence type="predicted"/>
<dbReference type="EMBL" id="WMZR01000009">
    <property type="protein sequence ID" value="MTS51603.1"/>
    <property type="molecule type" value="Genomic_DNA"/>
</dbReference>
<feature type="domain" description="Macro" evidence="1">
    <location>
        <begin position="72"/>
        <end position="261"/>
    </location>
</feature>
<dbReference type="InterPro" id="IPR043472">
    <property type="entry name" value="Macro_dom-like"/>
</dbReference>
<dbReference type="Pfam" id="PF01661">
    <property type="entry name" value="Macro"/>
    <property type="match status" value="1"/>
</dbReference>
<keyword evidence="6" id="KW-1185">Reference proteome</keyword>
<dbReference type="GO" id="GO:0016787">
    <property type="term" value="F:hydrolase activity"/>
    <property type="evidence" value="ECO:0007669"/>
    <property type="project" value="UniProtKB-KW"/>
</dbReference>
<comment type="caution">
    <text evidence="2">The sequence shown here is derived from an EMBL/GenBank/DDBJ whole genome shotgun (WGS) entry which is preliminary data.</text>
</comment>
<evidence type="ECO:0000313" key="5">
    <source>
        <dbReference type="EMBL" id="MTS51603.1"/>
    </source>
</evidence>